<organism evidence="1 2">
    <name type="scientific">Halanaerobium congolense</name>
    <dbReference type="NCBI Taxonomy" id="54121"/>
    <lineage>
        <taxon>Bacteria</taxon>
        <taxon>Bacillati</taxon>
        <taxon>Bacillota</taxon>
        <taxon>Clostridia</taxon>
        <taxon>Halanaerobiales</taxon>
        <taxon>Halanaerobiaceae</taxon>
        <taxon>Halanaerobium</taxon>
    </lineage>
</organism>
<protein>
    <submittedName>
        <fullName evidence="1">Uncharacterized protein</fullName>
    </submittedName>
</protein>
<dbReference type="InterPro" id="IPR046905">
    <property type="entry name" value="ABC-3C_MC1"/>
</dbReference>
<dbReference type="RefSeq" id="WP_089717453.1">
    <property type="nucleotide sequence ID" value="NZ_FNEH01000027.1"/>
</dbReference>
<dbReference type="Proteomes" id="UP000198945">
    <property type="component" value="Unassembled WGS sequence"/>
</dbReference>
<accession>A0A1G8QVW2</accession>
<dbReference type="Pfam" id="PF20289">
    <property type="entry name" value="MComp1"/>
    <property type="match status" value="1"/>
</dbReference>
<gene>
    <name evidence="1" type="ORF">SAMN04515654_1279</name>
</gene>
<dbReference type="AlphaFoldDB" id="A0A1G8QVW2"/>
<evidence type="ECO:0000313" key="2">
    <source>
        <dbReference type="Proteomes" id="UP000198945"/>
    </source>
</evidence>
<sequence>MSVKLSDLSELDYTFADDLAYLYNKILFDKEYGIFIIRLMESQEELKKEWQDLESFVNAYLQNNEEFIVETFADQEIIWDIYIIILVDFEITDKLKMEIESDRFFCKKIILDYKPELNYREHLAELSLFQDFLAADAVDSKIDQTDFKIELTKNLNNDKLKKLIFSDQFINLEEEKIRDAVSDWLTEVDNDV</sequence>
<dbReference type="EMBL" id="FNEH01000027">
    <property type="protein sequence ID" value="SDJ08872.1"/>
    <property type="molecule type" value="Genomic_DNA"/>
</dbReference>
<name>A0A1G8QVW2_9FIRM</name>
<proteinExistence type="predicted"/>
<evidence type="ECO:0000313" key="1">
    <source>
        <dbReference type="EMBL" id="SDJ08872.1"/>
    </source>
</evidence>
<reference evidence="1 2" key="1">
    <citation type="submission" date="2016-10" db="EMBL/GenBank/DDBJ databases">
        <authorList>
            <person name="de Groot N.N."/>
        </authorList>
    </citation>
    <scope>NUCLEOTIDE SEQUENCE [LARGE SCALE GENOMIC DNA]</scope>
    <source>
        <strain evidence="1 2">WG7</strain>
    </source>
</reference>